<feature type="domain" description="Glycosyltransferase subfamily 4-like N-terminal" evidence="2">
    <location>
        <begin position="16"/>
        <end position="186"/>
    </location>
</feature>
<dbReference type="EMBL" id="LPWF01000036">
    <property type="protein sequence ID" value="ODR94271.1"/>
    <property type="molecule type" value="Genomic_DNA"/>
</dbReference>
<dbReference type="RefSeq" id="WP_069442866.1">
    <property type="nucleotide sequence ID" value="NZ_LPWF01000036.1"/>
</dbReference>
<dbReference type="GO" id="GO:0016757">
    <property type="term" value="F:glycosyltransferase activity"/>
    <property type="evidence" value="ECO:0007669"/>
    <property type="project" value="UniProtKB-ARBA"/>
</dbReference>
<dbReference type="AlphaFoldDB" id="A0A1E3VLT8"/>
<feature type="region of interest" description="Disordered" evidence="1">
    <location>
        <begin position="214"/>
        <end position="243"/>
    </location>
</feature>
<keyword evidence="4" id="KW-1185">Reference proteome</keyword>
<dbReference type="PANTHER" id="PTHR12526">
    <property type="entry name" value="GLYCOSYLTRANSFERASE"/>
    <property type="match status" value="1"/>
</dbReference>
<dbReference type="Proteomes" id="UP000094472">
    <property type="component" value="Unassembled WGS sequence"/>
</dbReference>
<protein>
    <recommendedName>
        <fullName evidence="2">Glycosyltransferase subfamily 4-like N-terminal domain-containing protein</fullName>
    </recommendedName>
</protein>
<comment type="caution">
    <text evidence="3">The sequence shown here is derived from an EMBL/GenBank/DDBJ whole genome shotgun (WGS) entry which is preliminary data.</text>
</comment>
<dbReference type="Pfam" id="PF13439">
    <property type="entry name" value="Glyco_transf_4"/>
    <property type="match status" value="1"/>
</dbReference>
<dbReference type="InterPro" id="IPR028098">
    <property type="entry name" value="Glyco_trans_4-like_N"/>
</dbReference>
<evidence type="ECO:0000256" key="1">
    <source>
        <dbReference type="SAM" id="MobiDB-lite"/>
    </source>
</evidence>
<proteinExistence type="predicted"/>
<reference evidence="3 4" key="1">
    <citation type="journal article" date="2016" name="Environ. Microbiol.">
        <title>New Methyloceanibacter diversity from North Sea sediments includes methanotroph containing solely the soluble methane monooxygenase.</title>
        <authorList>
            <person name="Vekeman B."/>
            <person name="Kerckhof F.M."/>
            <person name="Cremers G."/>
            <person name="de Vos P."/>
            <person name="Vandamme P."/>
            <person name="Boon N."/>
            <person name="Op den Camp H.J."/>
            <person name="Heylen K."/>
        </authorList>
    </citation>
    <scope>NUCLEOTIDE SEQUENCE [LARGE SCALE GENOMIC DNA]</scope>
    <source>
        <strain evidence="3 4">R-67175</strain>
    </source>
</reference>
<name>A0A1E3VLT8_9HYPH</name>
<sequence>MSSNFRILHCLRAPTGGLFRHVHDLAIGQAELGAEVGVICDSRPDDSDELNVALSRLEDNCALGVTRLPMTRQPGVNDWHTYRKIAKIAGKLDVDVLHGHGAKGGAYARLAGRKLRKKKGTKVVYTPHGGVLHYSPSTFSGRLYHAIERKLAAYTDGIIFESLYAANCYGELIGPPPCPARVIYNGLYRHEFYESLLADDAADFVFIGECVSRASTSSSRPSPRIRPSSPAAPSSSGSGPDEKHFKRMARRLGLTSRVIFSGPQPARTAFVRARCVVVPSRLESFPYIVLEAAAAQMPLIATNVGGIPEIMGDVPMPLIPPGDVAALASQLRAFLADPKPFLVRAAALQKHVRDNFTVDEMTRDVVDFYISDLGAGIHKLPEAGPTTAS</sequence>
<accession>A0A1E3VLT8</accession>
<dbReference type="SUPFAM" id="SSF53756">
    <property type="entry name" value="UDP-Glycosyltransferase/glycogen phosphorylase"/>
    <property type="match status" value="1"/>
</dbReference>
<organism evidence="3 4">
    <name type="scientific">Methyloceanibacter superfactus</name>
    <dbReference type="NCBI Taxonomy" id="1774969"/>
    <lineage>
        <taxon>Bacteria</taxon>
        <taxon>Pseudomonadati</taxon>
        <taxon>Pseudomonadota</taxon>
        <taxon>Alphaproteobacteria</taxon>
        <taxon>Hyphomicrobiales</taxon>
        <taxon>Hyphomicrobiaceae</taxon>
        <taxon>Methyloceanibacter</taxon>
    </lineage>
</organism>
<dbReference type="Gene3D" id="3.40.50.2000">
    <property type="entry name" value="Glycogen Phosphorylase B"/>
    <property type="match status" value="2"/>
</dbReference>
<evidence type="ECO:0000313" key="4">
    <source>
        <dbReference type="Proteomes" id="UP000094472"/>
    </source>
</evidence>
<feature type="compositionally biased region" description="Low complexity" evidence="1">
    <location>
        <begin position="214"/>
        <end position="239"/>
    </location>
</feature>
<dbReference type="CDD" id="cd03801">
    <property type="entry name" value="GT4_PimA-like"/>
    <property type="match status" value="1"/>
</dbReference>
<dbReference type="STRING" id="1774969.AUC69_03785"/>
<evidence type="ECO:0000313" key="3">
    <source>
        <dbReference type="EMBL" id="ODR94271.1"/>
    </source>
</evidence>
<gene>
    <name evidence="3" type="ORF">AUC69_03785</name>
</gene>
<dbReference type="Pfam" id="PF13692">
    <property type="entry name" value="Glyco_trans_1_4"/>
    <property type="match status" value="1"/>
</dbReference>
<evidence type="ECO:0000259" key="2">
    <source>
        <dbReference type="Pfam" id="PF13439"/>
    </source>
</evidence>